<reference evidence="1 2" key="1">
    <citation type="submission" date="2019-01" db="EMBL/GenBank/DDBJ databases">
        <title>Draft genome sequences of three monokaryotic isolates of the white-rot basidiomycete fungus Dichomitus squalens.</title>
        <authorList>
            <consortium name="DOE Joint Genome Institute"/>
            <person name="Lopez S.C."/>
            <person name="Andreopoulos B."/>
            <person name="Pangilinan J."/>
            <person name="Lipzen A."/>
            <person name="Riley R."/>
            <person name="Ahrendt S."/>
            <person name="Ng V."/>
            <person name="Barry K."/>
            <person name="Daum C."/>
            <person name="Grigoriev I.V."/>
            <person name="Hilden K.S."/>
            <person name="Makela M.R."/>
            <person name="de Vries R.P."/>
        </authorList>
    </citation>
    <scope>NUCLEOTIDE SEQUENCE [LARGE SCALE GENOMIC DNA]</scope>
    <source>
        <strain evidence="1 2">CBS 464.89</strain>
    </source>
</reference>
<gene>
    <name evidence="1" type="ORF">BD310DRAFT_386057</name>
</gene>
<proteinExistence type="predicted"/>
<sequence>LARQHALLCWVGSPESDGIQPRVCRWIPHHSCADGFQSLTTRTSFPERLSIPLSSSSHSSCARCFAMDSWSPVR</sequence>
<keyword evidence="2" id="KW-1185">Reference proteome</keyword>
<dbReference type="EMBL" id="ML145112">
    <property type="protein sequence ID" value="TBU59636.1"/>
    <property type="molecule type" value="Genomic_DNA"/>
</dbReference>
<dbReference type="AlphaFoldDB" id="A0A4Q9PYJ6"/>
<evidence type="ECO:0000313" key="1">
    <source>
        <dbReference type="EMBL" id="TBU59636.1"/>
    </source>
</evidence>
<name>A0A4Q9PYJ6_9APHY</name>
<evidence type="ECO:0000313" key="2">
    <source>
        <dbReference type="Proteomes" id="UP000292082"/>
    </source>
</evidence>
<protein>
    <submittedName>
        <fullName evidence="1">Uncharacterized protein</fullName>
    </submittedName>
</protein>
<organism evidence="1 2">
    <name type="scientific">Dichomitus squalens</name>
    <dbReference type="NCBI Taxonomy" id="114155"/>
    <lineage>
        <taxon>Eukaryota</taxon>
        <taxon>Fungi</taxon>
        <taxon>Dikarya</taxon>
        <taxon>Basidiomycota</taxon>
        <taxon>Agaricomycotina</taxon>
        <taxon>Agaricomycetes</taxon>
        <taxon>Polyporales</taxon>
        <taxon>Polyporaceae</taxon>
        <taxon>Dichomitus</taxon>
    </lineage>
</organism>
<feature type="non-terminal residue" evidence="1">
    <location>
        <position position="1"/>
    </location>
</feature>
<accession>A0A4Q9PYJ6</accession>
<dbReference type="Proteomes" id="UP000292082">
    <property type="component" value="Unassembled WGS sequence"/>
</dbReference>